<evidence type="ECO:0000256" key="2">
    <source>
        <dbReference type="ARBA" id="ARBA00022980"/>
    </source>
</evidence>
<dbReference type="Gene3D" id="1.10.10.1410">
    <property type="match status" value="1"/>
</dbReference>
<dbReference type="EMBL" id="FN668643">
    <property type="protein sequence ID" value="CBK21523.2"/>
    <property type="molecule type" value="Genomic_DNA"/>
</dbReference>
<dbReference type="GO" id="GO:0003735">
    <property type="term" value="F:structural constituent of ribosome"/>
    <property type="evidence" value="ECO:0007669"/>
    <property type="project" value="TreeGrafter"/>
</dbReference>
<evidence type="ECO:0000256" key="4">
    <source>
        <dbReference type="SAM" id="MobiDB-lite"/>
    </source>
</evidence>
<keyword evidence="2" id="KW-0689">Ribosomal protein</keyword>
<dbReference type="GO" id="GO:0030295">
    <property type="term" value="F:protein kinase activator activity"/>
    <property type="evidence" value="ECO:0007669"/>
    <property type="project" value="TreeGrafter"/>
</dbReference>
<accession>D8M0D4</accession>
<dbReference type="InterPro" id="IPR038716">
    <property type="entry name" value="P1/P2_N_sf"/>
</dbReference>
<sequence length="115" mass="11816">MSTIEKEELIVSLAALLCADAKVEVSKDNLDAVIKASGNKIAPYWTAVFGGCCPGMDILDVLAAPGAGAAAAPAAGAAAPAAEEKKEEAKEEEEEEEEDIDMSGGGLFGDDDDDW</sequence>
<dbReference type="OrthoDB" id="2194681at2759"/>
<dbReference type="FunFam" id="1.10.10.1410:FF:000002">
    <property type="entry name" value="60S acidic ribosomal protein P2"/>
    <property type="match status" value="1"/>
</dbReference>
<evidence type="ECO:0000256" key="3">
    <source>
        <dbReference type="ARBA" id="ARBA00023274"/>
    </source>
</evidence>
<feature type="compositionally biased region" description="Acidic residues" evidence="4">
    <location>
        <begin position="90"/>
        <end position="101"/>
    </location>
</feature>
<dbReference type="Pfam" id="PF00428">
    <property type="entry name" value="Ribosomal_60s"/>
    <property type="match status" value="1"/>
</dbReference>
<dbReference type="Proteomes" id="UP000008312">
    <property type="component" value="Unassembled WGS sequence"/>
</dbReference>
<dbReference type="PANTHER" id="PTHR45696">
    <property type="entry name" value="60S ACIDIC RIBOSOMAL PROTEIN P1"/>
    <property type="match status" value="1"/>
</dbReference>
<name>D8M0D4_BLAHO</name>
<evidence type="ECO:0000256" key="1">
    <source>
        <dbReference type="ARBA" id="ARBA00005436"/>
    </source>
</evidence>
<gene>
    <name evidence="5" type="ORF">GSBLH_T00001683001</name>
</gene>
<evidence type="ECO:0008006" key="7">
    <source>
        <dbReference type="Google" id="ProtNLM"/>
    </source>
</evidence>
<evidence type="ECO:0000313" key="6">
    <source>
        <dbReference type="Proteomes" id="UP000008312"/>
    </source>
</evidence>
<dbReference type="RefSeq" id="XP_012895571.1">
    <property type="nucleotide sequence ID" value="XM_013040117.1"/>
</dbReference>
<dbReference type="InParanoid" id="D8M0D4"/>
<dbReference type="GO" id="GO:0043021">
    <property type="term" value="F:ribonucleoprotein complex binding"/>
    <property type="evidence" value="ECO:0007669"/>
    <property type="project" value="TreeGrafter"/>
</dbReference>
<keyword evidence="3" id="KW-0687">Ribonucleoprotein</keyword>
<dbReference type="PANTHER" id="PTHR45696:SF10">
    <property type="entry name" value="LARGE RIBOSOMAL SUBUNIT PROTEIN P1"/>
    <property type="match status" value="1"/>
</dbReference>
<evidence type="ECO:0000313" key="5">
    <source>
        <dbReference type="EMBL" id="CBK21523.2"/>
    </source>
</evidence>
<dbReference type="AlphaFoldDB" id="D8M0D4"/>
<keyword evidence="6" id="KW-1185">Reference proteome</keyword>
<dbReference type="GO" id="GO:0022625">
    <property type="term" value="C:cytosolic large ribosomal subunit"/>
    <property type="evidence" value="ECO:0007669"/>
    <property type="project" value="TreeGrafter"/>
</dbReference>
<organism evidence="5">
    <name type="scientific">Blastocystis hominis</name>
    <dbReference type="NCBI Taxonomy" id="12968"/>
    <lineage>
        <taxon>Eukaryota</taxon>
        <taxon>Sar</taxon>
        <taxon>Stramenopiles</taxon>
        <taxon>Bigyra</taxon>
        <taxon>Opalozoa</taxon>
        <taxon>Opalinata</taxon>
        <taxon>Blastocystidae</taxon>
        <taxon>Blastocystis</taxon>
    </lineage>
</organism>
<proteinExistence type="inferred from homology"/>
<reference evidence="5" key="1">
    <citation type="submission" date="2010-02" db="EMBL/GenBank/DDBJ databases">
        <title>Sequencing and annotation of the Blastocystis hominis genome.</title>
        <authorList>
            <person name="Wincker P."/>
        </authorList>
    </citation>
    <scope>NUCLEOTIDE SEQUENCE</scope>
    <source>
        <strain evidence="5">Singapore isolate B</strain>
    </source>
</reference>
<comment type="similarity">
    <text evidence="1">Belongs to the eukaryotic ribosomal protein P1/P2 family.</text>
</comment>
<dbReference type="GeneID" id="24918914"/>
<protein>
    <recommendedName>
        <fullName evidence="7">60S acidic ribosomal protein P1</fullName>
    </recommendedName>
</protein>
<dbReference type="GO" id="GO:0002181">
    <property type="term" value="P:cytoplasmic translation"/>
    <property type="evidence" value="ECO:0007669"/>
    <property type="project" value="TreeGrafter"/>
</dbReference>
<feature type="region of interest" description="Disordered" evidence="4">
    <location>
        <begin position="73"/>
        <end position="115"/>
    </location>
</feature>
<dbReference type="FunCoup" id="D8M0D4">
    <property type="interactions" value="296"/>
</dbReference>
<dbReference type="OMA" id="SEGCAMF"/>